<dbReference type="Proteomes" id="UP001153076">
    <property type="component" value="Unassembled WGS sequence"/>
</dbReference>
<protein>
    <recommendedName>
        <fullName evidence="1">DUF4283 domain-containing protein</fullName>
    </recommendedName>
</protein>
<reference evidence="2" key="1">
    <citation type="submission" date="2022-04" db="EMBL/GenBank/DDBJ databases">
        <title>Carnegiea gigantea Genome sequencing and assembly v2.</title>
        <authorList>
            <person name="Copetti D."/>
            <person name="Sanderson M.J."/>
            <person name="Burquez A."/>
            <person name="Wojciechowski M.F."/>
        </authorList>
    </citation>
    <scope>NUCLEOTIDE SEQUENCE</scope>
    <source>
        <strain evidence="2">SGP5-SGP5p</strain>
        <tissue evidence="2">Aerial part</tissue>
    </source>
</reference>
<organism evidence="2 3">
    <name type="scientific">Carnegiea gigantea</name>
    <dbReference type="NCBI Taxonomy" id="171969"/>
    <lineage>
        <taxon>Eukaryota</taxon>
        <taxon>Viridiplantae</taxon>
        <taxon>Streptophyta</taxon>
        <taxon>Embryophyta</taxon>
        <taxon>Tracheophyta</taxon>
        <taxon>Spermatophyta</taxon>
        <taxon>Magnoliopsida</taxon>
        <taxon>eudicotyledons</taxon>
        <taxon>Gunneridae</taxon>
        <taxon>Pentapetalae</taxon>
        <taxon>Caryophyllales</taxon>
        <taxon>Cactineae</taxon>
        <taxon>Cactaceae</taxon>
        <taxon>Cactoideae</taxon>
        <taxon>Echinocereeae</taxon>
        <taxon>Carnegiea</taxon>
    </lineage>
</organism>
<sequence>MADDLAEKWKRLNHTEVEDDVNEYQPDQGDEVQAQVSLCLVGKLYTSNSFNPEALKQTIRNIWRPSHGLVITDLDHNLFAFQFFSASDRDYICDLLMSIHNLKFTEIMGNKIDWFIEVDETDILVPSKALKIKADCDLKKPLRQGLMVKMNGTPSWFKMKYVKLLDFCYACGLLGHVY</sequence>
<feature type="domain" description="DUF4283" evidence="1">
    <location>
        <begin position="34"/>
        <end position="91"/>
    </location>
</feature>
<dbReference type="OrthoDB" id="1701901at2759"/>
<dbReference type="InterPro" id="IPR025558">
    <property type="entry name" value="DUF4283"/>
</dbReference>
<proteinExistence type="predicted"/>
<dbReference type="AlphaFoldDB" id="A0A9Q1KU80"/>
<comment type="caution">
    <text evidence="2">The sequence shown here is derived from an EMBL/GenBank/DDBJ whole genome shotgun (WGS) entry which is preliminary data.</text>
</comment>
<dbReference type="InterPro" id="IPR040256">
    <property type="entry name" value="At4g02000-like"/>
</dbReference>
<name>A0A9Q1KU80_9CARY</name>
<evidence type="ECO:0000313" key="2">
    <source>
        <dbReference type="EMBL" id="KAJ8448926.1"/>
    </source>
</evidence>
<dbReference type="Pfam" id="PF14111">
    <property type="entry name" value="DUF4283"/>
    <property type="match status" value="1"/>
</dbReference>
<dbReference type="PANTHER" id="PTHR31286:SF167">
    <property type="entry name" value="OS09G0268800 PROTEIN"/>
    <property type="match status" value="1"/>
</dbReference>
<evidence type="ECO:0000313" key="3">
    <source>
        <dbReference type="Proteomes" id="UP001153076"/>
    </source>
</evidence>
<evidence type="ECO:0000259" key="1">
    <source>
        <dbReference type="Pfam" id="PF14111"/>
    </source>
</evidence>
<accession>A0A9Q1KU80</accession>
<gene>
    <name evidence="2" type="ORF">Cgig2_030782</name>
</gene>
<dbReference type="PANTHER" id="PTHR31286">
    <property type="entry name" value="GLYCINE-RICH CELL WALL STRUCTURAL PROTEIN 1.8-LIKE"/>
    <property type="match status" value="1"/>
</dbReference>
<keyword evidence="3" id="KW-1185">Reference proteome</keyword>
<dbReference type="EMBL" id="JAKOGI010000026">
    <property type="protein sequence ID" value="KAJ8448926.1"/>
    <property type="molecule type" value="Genomic_DNA"/>
</dbReference>